<dbReference type="EMBL" id="FN648001">
    <property type="protein sequence ID" value="CBJ29250.1"/>
    <property type="molecule type" value="Genomic_DNA"/>
</dbReference>
<name>D7FK40_ECTSI</name>
<gene>
    <name evidence="2" type="ORF">Esi_0140_0040</name>
</gene>
<accession>D7FK40</accession>
<evidence type="ECO:0000313" key="2">
    <source>
        <dbReference type="EMBL" id="CBJ29250.1"/>
    </source>
</evidence>
<dbReference type="Pfam" id="PF13432">
    <property type="entry name" value="TPR_16"/>
    <property type="match status" value="2"/>
</dbReference>
<organism evidence="2 3">
    <name type="scientific">Ectocarpus siliculosus</name>
    <name type="common">Brown alga</name>
    <name type="synonym">Conferva siliculosa</name>
    <dbReference type="NCBI Taxonomy" id="2880"/>
    <lineage>
        <taxon>Eukaryota</taxon>
        <taxon>Sar</taxon>
        <taxon>Stramenopiles</taxon>
        <taxon>Ochrophyta</taxon>
        <taxon>PX clade</taxon>
        <taxon>Phaeophyceae</taxon>
        <taxon>Ectocarpales</taxon>
        <taxon>Ectocarpaceae</taxon>
        <taxon>Ectocarpus</taxon>
    </lineage>
</organism>
<dbReference type="EMBL" id="FN649747">
    <property type="protein sequence ID" value="CBJ29250.1"/>
    <property type="molecule type" value="Genomic_DNA"/>
</dbReference>
<dbReference type="InParanoid" id="D7FK40"/>
<sequence>MGVASRDKLEPTVAAATSTSICQLNDIFSTACTGNYTKTHQRQGSERVNHDHAGVKVLSEGSCSAAPDSAQTLPPPVPGLAGDTDVLGHAIRLHQAGDSEAAKDTYSALLEATPRHADALRLLGLTWYGDAIRIESSGDGSVASAIDIAGYFEQAQQFVWRAVLCAKAGREVYLILGDLGEVLRGSGALQDAERVLRSALQSNSLPTHARRQATFNLAVTLIQLRGETRKPAKATERPHDRRRYDDEVEELLRGVVADGAGTVDSLTRRATMQLGLFARTRSDSAAAVYWMEKAVRSLQFVFNVSLNPGCPSTAQELGRALLESGRANEATEVLKQALALDPATPGPLMNAALQRSESGNLVQARELYSRAYDLTGDGGVLIRMALMMSPVAASTERLLEERASVLQEVLRLTDLQRRGMLSVASPGKELERAPFLVVYAGNNQRKTMEAIARRPNRSL</sequence>
<protein>
    <submittedName>
        <fullName evidence="2">Tetratricopeptide TPR_2 repeat protein</fullName>
    </submittedName>
</protein>
<dbReference type="Gene3D" id="1.25.40.10">
    <property type="entry name" value="Tetratricopeptide repeat domain"/>
    <property type="match status" value="1"/>
</dbReference>
<feature type="repeat" description="TPR" evidence="1">
    <location>
        <begin position="311"/>
        <end position="344"/>
    </location>
</feature>
<proteinExistence type="predicted"/>
<reference evidence="2 3" key="1">
    <citation type="journal article" date="2010" name="Nature">
        <title>The Ectocarpus genome and the independent evolution of multicellularity in brown algae.</title>
        <authorList>
            <person name="Cock J.M."/>
            <person name="Sterck L."/>
            <person name="Rouze P."/>
            <person name="Scornet D."/>
            <person name="Allen A.E."/>
            <person name="Amoutzias G."/>
            <person name="Anthouard V."/>
            <person name="Artiguenave F."/>
            <person name="Aury J.M."/>
            <person name="Badger J.H."/>
            <person name="Beszteri B."/>
            <person name="Billiau K."/>
            <person name="Bonnet E."/>
            <person name="Bothwell J.H."/>
            <person name="Bowler C."/>
            <person name="Boyen C."/>
            <person name="Brownlee C."/>
            <person name="Carrano C.J."/>
            <person name="Charrier B."/>
            <person name="Cho G.Y."/>
            <person name="Coelho S.M."/>
            <person name="Collen J."/>
            <person name="Corre E."/>
            <person name="Da Silva C."/>
            <person name="Delage L."/>
            <person name="Delaroque N."/>
            <person name="Dittami S.M."/>
            <person name="Doulbeau S."/>
            <person name="Elias M."/>
            <person name="Farnham G."/>
            <person name="Gachon C.M."/>
            <person name="Gschloessl B."/>
            <person name="Heesch S."/>
            <person name="Jabbari K."/>
            <person name="Jubin C."/>
            <person name="Kawai H."/>
            <person name="Kimura K."/>
            <person name="Kloareg B."/>
            <person name="Kupper F.C."/>
            <person name="Lang D."/>
            <person name="Le Bail A."/>
            <person name="Leblanc C."/>
            <person name="Lerouge P."/>
            <person name="Lohr M."/>
            <person name="Lopez P.J."/>
            <person name="Martens C."/>
            <person name="Maumus F."/>
            <person name="Michel G."/>
            <person name="Miranda-Saavedra D."/>
            <person name="Morales J."/>
            <person name="Moreau H."/>
            <person name="Motomura T."/>
            <person name="Nagasato C."/>
            <person name="Napoli C.A."/>
            <person name="Nelson D.R."/>
            <person name="Nyvall-Collen P."/>
            <person name="Peters A.F."/>
            <person name="Pommier C."/>
            <person name="Potin P."/>
            <person name="Poulain J."/>
            <person name="Quesneville H."/>
            <person name="Read B."/>
            <person name="Rensing S.A."/>
            <person name="Ritter A."/>
            <person name="Rousvoal S."/>
            <person name="Samanta M."/>
            <person name="Samson G."/>
            <person name="Schroeder D.C."/>
            <person name="Segurens B."/>
            <person name="Strittmatter M."/>
            <person name="Tonon T."/>
            <person name="Tregear J.W."/>
            <person name="Valentin K."/>
            <person name="von Dassow P."/>
            <person name="Yamagishi T."/>
            <person name="Van de Peer Y."/>
            <person name="Wincker P."/>
        </authorList>
    </citation>
    <scope>NUCLEOTIDE SEQUENCE [LARGE SCALE GENOMIC DNA]</scope>
    <source>
        <strain evidence="3">Ec32 / CCAP1310/4</strain>
    </source>
</reference>
<dbReference type="SUPFAM" id="SSF48452">
    <property type="entry name" value="TPR-like"/>
    <property type="match status" value="1"/>
</dbReference>
<dbReference type="AlphaFoldDB" id="D7FK40"/>
<keyword evidence="1" id="KW-0802">TPR repeat</keyword>
<dbReference type="InterPro" id="IPR011990">
    <property type="entry name" value="TPR-like_helical_dom_sf"/>
</dbReference>
<dbReference type="Proteomes" id="UP000002630">
    <property type="component" value="Linkage Group LG22"/>
</dbReference>
<keyword evidence="3" id="KW-1185">Reference proteome</keyword>
<dbReference type="InterPro" id="IPR019734">
    <property type="entry name" value="TPR_rpt"/>
</dbReference>
<dbReference type="PROSITE" id="PS50005">
    <property type="entry name" value="TPR"/>
    <property type="match status" value="1"/>
</dbReference>
<evidence type="ECO:0000313" key="3">
    <source>
        <dbReference type="Proteomes" id="UP000002630"/>
    </source>
</evidence>
<evidence type="ECO:0000256" key="1">
    <source>
        <dbReference type="PROSITE-ProRule" id="PRU00339"/>
    </source>
</evidence>